<comment type="subcellular location">
    <subcellularLocation>
        <location evidence="1">Mitochondrion</location>
    </subcellularLocation>
</comment>
<name>A0A8S4A704_9EUPU</name>
<sequence>MMHCRSLVGCSRLPLSTLSFAAGKHVPSLYLATQDSYADLKLTAKKVLPLLHRIGHQYTGSNGQVPVQKIHPFCQAKTLSNVIFESPLTESEQMRFSNKSQSVDLYKCPSRHTEMFSNMIILDNVPSASSFYDCPESSLIDSLKAPTVEKSQISEKPGTTAPKMEAKIIMRIRHKKMKKHKLKKLRKRMYALWHRQKLARKAKRMKIYWKEIEEIKKSAEQFNAEEFVKEQIAKAKKGGFSVSLLR</sequence>
<evidence type="ECO:0000259" key="5">
    <source>
        <dbReference type="SMART" id="SM01155"/>
    </source>
</evidence>
<evidence type="ECO:0000256" key="1">
    <source>
        <dbReference type="ARBA" id="ARBA00004173"/>
    </source>
</evidence>
<dbReference type="OrthoDB" id="6157823at2759"/>
<organism evidence="6 7">
    <name type="scientific">Candidula unifasciata</name>
    <dbReference type="NCBI Taxonomy" id="100452"/>
    <lineage>
        <taxon>Eukaryota</taxon>
        <taxon>Metazoa</taxon>
        <taxon>Spiralia</taxon>
        <taxon>Lophotrochozoa</taxon>
        <taxon>Mollusca</taxon>
        <taxon>Gastropoda</taxon>
        <taxon>Heterobranchia</taxon>
        <taxon>Euthyneura</taxon>
        <taxon>Panpulmonata</taxon>
        <taxon>Eupulmonata</taxon>
        <taxon>Stylommatophora</taxon>
        <taxon>Helicina</taxon>
        <taxon>Helicoidea</taxon>
        <taxon>Geomitridae</taxon>
        <taxon>Candidula</taxon>
    </lineage>
</organism>
<evidence type="ECO:0000313" key="6">
    <source>
        <dbReference type="EMBL" id="CAG5136048.1"/>
    </source>
</evidence>
<keyword evidence="7" id="KW-1185">Reference proteome</keyword>
<proteinExistence type="inferred from homology"/>
<evidence type="ECO:0000256" key="4">
    <source>
        <dbReference type="ARBA" id="ARBA00035682"/>
    </source>
</evidence>
<dbReference type="SMART" id="SM01155">
    <property type="entry name" value="DUF1713"/>
    <property type="match status" value="1"/>
</dbReference>
<gene>
    <name evidence="6" type="ORF">CUNI_LOCUS21606</name>
</gene>
<evidence type="ECO:0000256" key="2">
    <source>
        <dbReference type="ARBA" id="ARBA00023128"/>
    </source>
</evidence>
<dbReference type="PANTHER" id="PTHR32035">
    <property type="entry name" value="AURORA KINASE A-INTERACTING PROTEIN"/>
    <property type="match status" value="1"/>
</dbReference>
<reference evidence="6" key="1">
    <citation type="submission" date="2021-04" db="EMBL/GenBank/DDBJ databases">
        <authorList>
            <consortium name="Molecular Ecology Group"/>
        </authorList>
    </citation>
    <scope>NUCLEOTIDE SEQUENCE</scope>
</reference>
<comment type="caution">
    <text evidence="6">The sequence shown here is derived from an EMBL/GenBank/DDBJ whole genome shotgun (WGS) entry which is preliminary data.</text>
</comment>
<dbReference type="Pfam" id="PF08213">
    <property type="entry name" value="COX24_C"/>
    <property type="match status" value="1"/>
</dbReference>
<evidence type="ECO:0000313" key="7">
    <source>
        <dbReference type="Proteomes" id="UP000678393"/>
    </source>
</evidence>
<dbReference type="AlphaFoldDB" id="A0A8S4A704"/>
<dbReference type="EMBL" id="CAJHNH020008485">
    <property type="protein sequence ID" value="CAG5136048.1"/>
    <property type="molecule type" value="Genomic_DNA"/>
</dbReference>
<accession>A0A8S4A704</accession>
<keyword evidence="2" id="KW-0496">Mitochondrion</keyword>
<dbReference type="Proteomes" id="UP000678393">
    <property type="component" value="Unassembled WGS sequence"/>
</dbReference>
<protein>
    <recommendedName>
        <fullName evidence="4">Small ribosomal subunit protein mS38</fullName>
    </recommendedName>
</protein>
<feature type="domain" description="Ribosomal protein mS38 C-terminal" evidence="5">
    <location>
        <begin position="165"/>
        <end position="198"/>
    </location>
</feature>
<comment type="similarity">
    <text evidence="3">Belongs to the mitochondrion-specific ribosomal protein mS38 family.</text>
</comment>
<dbReference type="PANTHER" id="PTHR32035:SF3">
    <property type="entry name" value="SMALL RIBOSOMAL SUBUNIT PROTEIN MS38"/>
    <property type="match status" value="1"/>
</dbReference>
<dbReference type="InterPro" id="IPR013177">
    <property type="entry name" value="Ribosomal_mS38_C"/>
</dbReference>
<evidence type="ECO:0000256" key="3">
    <source>
        <dbReference type="ARBA" id="ARBA00035647"/>
    </source>
</evidence>
<dbReference type="GO" id="GO:0005739">
    <property type="term" value="C:mitochondrion"/>
    <property type="evidence" value="ECO:0007669"/>
    <property type="project" value="UniProtKB-SubCell"/>
</dbReference>